<protein>
    <submittedName>
        <fullName evidence="1">Uncharacterized protein</fullName>
    </submittedName>
</protein>
<dbReference type="Gene3D" id="2.170.15.10">
    <property type="entry name" value="Proaerolysin, chain A, domain 3"/>
    <property type="match status" value="1"/>
</dbReference>
<evidence type="ECO:0000313" key="1">
    <source>
        <dbReference type="EMBL" id="KAK8477659.1"/>
    </source>
</evidence>
<accession>A0ABR1ZCA9</accession>
<dbReference type="Gene3D" id="2.80.10.50">
    <property type="match status" value="2"/>
</dbReference>
<dbReference type="InterPro" id="IPR036242">
    <property type="entry name" value="Agglutinin_dom_sf"/>
</dbReference>
<dbReference type="Pfam" id="PF07468">
    <property type="entry name" value="Agglutinin"/>
    <property type="match status" value="1"/>
</dbReference>
<sequence length="325" mass="36694">MASASALATDLTLPRFIALGFSPKGYYLSFVRDGGKMDACIRFVDTEVTSPYAKFEVELASADGLFYIRSCRNNKYWERNRHPEKHWITATASKKEEDQSNLSCTLFRFISVDPVMNTVRVVHIQSGYYLCLCGVNDPITDCCVYAISKVYDNQGCDIFQLIDWSSLLVLPKHVALKGDNDFDDSDTTNNNKDALFRPVKVDDKTVGLINLGNNYFCKRLTADGKTNCLNAAVPSVTKDAQLTVEEPVLTREIYGVKYKLDYSRVYGETVLIVARNSASNYNQQASTLDVKLSYTDTRTSTWKTMFNFTEVRFESHHGVQPSTHF</sequence>
<dbReference type="PANTHER" id="PTHR39244:SF5">
    <property type="entry name" value="NATTERIN-3-LIKE"/>
    <property type="match status" value="1"/>
</dbReference>
<organism evidence="1 2">
    <name type="scientific">Hibiscus sabdariffa</name>
    <name type="common">roselle</name>
    <dbReference type="NCBI Taxonomy" id="183260"/>
    <lineage>
        <taxon>Eukaryota</taxon>
        <taxon>Viridiplantae</taxon>
        <taxon>Streptophyta</taxon>
        <taxon>Embryophyta</taxon>
        <taxon>Tracheophyta</taxon>
        <taxon>Spermatophyta</taxon>
        <taxon>Magnoliopsida</taxon>
        <taxon>eudicotyledons</taxon>
        <taxon>Gunneridae</taxon>
        <taxon>Pentapetalae</taxon>
        <taxon>rosids</taxon>
        <taxon>malvids</taxon>
        <taxon>Malvales</taxon>
        <taxon>Malvaceae</taxon>
        <taxon>Malvoideae</taxon>
        <taxon>Hibiscus</taxon>
    </lineage>
</organism>
<dbReference type="Proteomes" id="UP001396334">
    <property type="component" value="Unassembled WGS sequence"/>
</dbReference>
<comment type="caution">
    <text evidence="1">The sequence shown here is derived from an EMBL/GenBank/DDBJ whole genome shotgun (WGS) entry which is preliminary data.</text>
</comment>
<reference evidence="1 2" key="1">
    <citation type="journal article" date="2024" name="G3 (Bethesda)">
        <title>Genome assembly of Hibiscus sabdariffa L. provides insights into metabolisms of medicinal natural products.</title>
        <authorList>
            <person name="Kim T."/>
        </authorList>
    </citation>
    <scope>NUCLEOTIDE SEQUENCE [LARGE SCALE GENOMIC DNA]</scope>
    <source>
        <strain evidence="1">TK-2024</strain>
        <tissue evidence="1">Old leaves</tissue>
    </source>
</reference>
<dbReference type="SUPFAM" id="SSF50382">
    <property type="entry name" value="Agglutinin"/>
    <property type="match status" value="2"/>
</dbReference>
<keyword evidence="2" id="KW-1185">Reference proteome</keyword>
<dbReference type="InterPro" id="IPR053237">
    <property type="entry name" value="Natterin_C"/>
</dbReference>
<evidence type="ECO:0000313" key="2">
    <source>
        <dbReference type="Proteomes" id="UP001396334"/>
    </source>
</evidence>
<dbReference type="PANTHER" id="PTHR39244">
    <property type="entry name" value="NATTERIN-4"/>
    <property type="match status" value="1"/>
</dbReference>
<name>A0ABR1ZCA9_9ROSI</name>
<gene>
    <name evidence="1" type="ORF">V6N11_066686</name>
</gene>
<dbReference type="SMART" id="SM00791">
    <property type="entry name" value="Agglutinin"/>
    <property type="match status" value="2"/>
</dbReference>
<dbReference type="EMBL" id="JBBPBN010001727">
    <property type="protein sequence ID" value="KAK8477659.1"/>
    <property type="molecule type" value="Genomic_DNA"/>
</dbReference>
<dbReference type="InterPro" id="IPR008998">
    <property type="entry name" value="Agglutinin"/>
</dbReference>
<proteinExistence type="predicted"/>